<dbReference type="CDD" id="cd00179">
    <property type="entry name" value="SynN"/>
    <property type="match status" value="1"/>
</dbReference>
<dbReference type="PANTHER" id="PTHR19957">
    <property type="entry name" value="SYNTAXIN"/>
    <property type="match status" value="1"/>
</dbReference>
<dbReference type="AlphaFoldDB" id="A0A803L6U3"/>
<dbReference type="GO" id="GO:0031201">
    <property type="term" value="C:SNARE complex"/>
    <property type="evidence" value="ECO:0007669"/>
    <property type="project" value="TreeGrafter"/>
</dbReference>
<dbReference type="Gene3D" id="1.20.58.70">
    <property type="match status" value="1"/>
</dbReference>
<dbReference type="GO" id="GO:0012505">
    <property type="term" value="C:endomembrane system"/>
    <property type="evidence" value="ECO:0007669"/>
    <property type="project" value="TreeGrafter"/>
</dbReference>
<evidence type="ECO:0000256" key="7">
    <source>
        <dbReference type="SAM" id="Phobius"/>
    </source>
</evidence>
<dbReference type="GO" id="GO:0006906">
    <property type="term" value="P:vesicle fusion"/>
    <property type="evidence" value="ECO:0007669"/>
    <property type="project" value="TreeGrafter"/>
</dbReference>
<dbReference type="InterPro" id="IPR006011">
    <property type="entry name" value="Syntaxin_N"/>
</dbReference>
<dbReference type="GO" id="GO:0005484">
    <property type="term" value="F:SNAP receptor activity"/>
    <property type="evidence" value="ECO:0007669"/>
    <property type="project" value="TreeGrafter"/>
</dbReference>
<dbReference type="EnsemblPlants" id="AUR62007582-RA">
    <property type="protein sequence ID" value="AUR62007582-RA:cds"/>
    <property type="gene ID" value="AUR62007582"/>
</dbReference>
<evidence type="ECO:0000256" key="2">
    <source>
        <dbReference type="ARBA" id="ARBA00022448"/>
    </source>
</evidence>
<evidence type="ECO:0000313" key="9">
    <source>
        <dbReference type="EnsemblPlants" id="AUR62007582-RA:cds"/>
    </source>
</evidence>
<dbReference type="GO" id="GO:0048278">
    <property type="term" value="P:vesicle docking"/>
    <property type="evidence" value="ECO:0007669"/>
    <property type="project" value="TreeGrafter"/>
</dbReference>
<dbReference type="Pfam" id="PF05739">
    <property type="entry name" value="SNARE"/>
    <property type="match status" value="1"/>
</dbReference>
<keyword evidence="2" id="KW-0813">Transport</keyword>
<dbReference type="GO" id="GO:0006886">
    <property type="term" value="P:intracellular protein transport"/>
    <property type="evidence" value="ECO:0007669"/>
    <property type="project" value="TreeGrafter"/>
</dbReference>
<organism evidence="9 10">
    <name type="scientific">Chenopodium quinoa</name>
    <name type="common">Quinoa</name>
    <dbReference type="NCBI Taxonomy" id="63459"/>
    <lineage>
        <taxon>Eukaryota</taxon>
        <taxon>Viridiplantae</taxon>
        <taxon>Streptophyta</taxon>
        <taxon>Embryophyta</taxon>
        <taxon>Tracheophyta</taxon>
        <taxon>Spermatophyta</taxon>
        <taxon>Magnoliopsida</taxon>
        <taxon>eudicotyledons</taxon>
        <taxon>Gunneridae</taxon>
        <taxon>Pentapetalae</taxon>
        <taxon>Caryophyllales</taxon>
        <taxon>Chenopodiaceae</taxon>
        <taxon>Chenopodioideae</taxon>
        <taxon>Atripliceae</taxon>
        <taxon>Chenopodium</taxon>
    </lineage>
</organism>
<keyword evidence="7" id="KW-1133">Transmembrane helix</keyword>
<evidence type="ECO:0000256" key="1">
    <source>
        <dbReference type="ARBA" id="ARBA00009063"/>
    </source>
</evidence>
<evidence type="ECO:0000256" key="4">
    <source>
        <dbReference type="ARBA" id="ARBA00022990"/>
    </source>
</evidence>
<keyword evidence="4" id="KW-0007">Acetylation</keyword>
<evidence type="ECO:0000259" key="8">
    <source>
        <dbReference type="PROSITE" id="PS50192"/>
    </source>
</evidence>
<sequence>MNDLMTKSFLSYVDLKKQVQTDLETELSDAETWKELNPIDQENLSAFFKEIDLIKSQMEEISNLLHELESLHQEFKTTHSTKLLRGFRDRMDSDTIAILRKVKSLKSRLESLDNSNLSNRTVSVSFREGSTVDRTRVAVTNGLRIKFKDMIFDFTGLRETIMNDHRDDLRRKYYNATGEAPSEEAVEKLLSGSLKIEVFEGRVGGADMEEKERYEVVKDIQRSLNKLHQVFLDMAVLIEKQGEQINDIEQNVVNAGEYISGGTNSLYYAKQMKKKNRNWVHWVWAVGFIILLVCFISLIALR</sequence>
<dbReference type="Gene3D" id="1.20.5.110">
    <property type="match status" value="1"/>
</dbReference>
<keyword evidence="10" id="KW-1185">Reference proteome</keyword>
<dbReference type="InterPro" id="IPR045242">
    <property type="entry name" value="Syntaxin"/>
</dbReference>
<dbReference type="PROSITE" id="PS50192">
    <property type="entry name" value="T_SNARE"/>
    <property type="match status" value="1"/>
</dbReference>
<proteinExistence type="inferred from homology"/>
<dbReference type="OMA" id="KTTHGPK"/>
<dbReference type="GO" id="GO:0005886">
    <property type="term" value="C:plasma membrane"/>
    <property type="evidence" value="ECO:0007669"/>
    <property type="project" value="TreeGrafter"/>
</dbReference>
<keyword evidence="7" id="KW-0472">Membrane</keyword>
<dbReference type="InterPro" id="IPR010989">
    <property type="entry name" value="SNARE"/>
</dbReference>
<dbReference type="Gramene" id="AUR62007582-RA">
    <property type="protein sequence ID" value="AUR62007582-RA:cds"/>
    <property type="gene ID" value="AUR62007582"/>
</dbReference>
<evidence type="ECO:0000256" key="6">
    <source>
        <dbReference type="SAM" id="Coils"/>
    </source>
</evidence>
<feature type="transmembrane region" description="Helical" evidence="7">
    <location>
        <begin position="279"/>
        <end position="301"/>
    </location>
</feature>
<reference evidence="9" key="1">
    <citation type="journal article" date="2017" name="Nature">
        <title>The genome of Chenopodium quinoa.</title>
        <authorList>
            <person name="Jarvis D.E."/>
            <person name="Ho Y.S."/>
            <person name="Lightfoot D.J."/>
            <person name="Schmoeckel S.M."/>
            <person name="Li B."/>
            <person name="Borm T.J.A."/>
            <person name="Ohyanagi H."/>
            <person name="Mineta K."/>
            <person name="Michell C.T."/>
            <person name="Saber N."/>
            <person name="Kharbatia N.M."/>
            <person name="Rupper R.R."/>
            <person name="Sharp A.R."/>
            <person name="Dally N."/>
            <person name="Boughton B.A."/>
            <person name="Woo Y.H."/>
            <person name="Gao G."/>
            <person name="Schijlen E.G.W.M."/>
            <person name="Guo X."/>
            <person name="Momin A.A."/>
            <person name="Negrao S."/>
            <person name="Al-Babili S."/>
            <person name="Gehring C."/>
            <person name="Roessner U."/>
            <person name="Jung C."/>
            <person name="Murphy K."/>
            <person name="Arold S.T."/>
            <person name="Gojobori T."/>
            <person name="van der Linden C.G."/>
            <person name="van Loo E.N."/>
            <person name="Jellen E.N."/>
            <person name="Maughan P.J."/>
            <person name="Tester M."/>
        </authorList>
    </citation>
    <scope>NUCLEOTIDE SEQUENCE [LARGE SCALE GENOMIC DNA]</scope>
    <source>
        <strain evidence="9">cv. PI 614886</strain>
    </source>
</reference>
<dbReference type="SMART" id="SM00503">
    <property type="entry name" value="SynN"/>
    <property type="match status" value="1"/>
</dbReference>
<dbReference type="Pfam" id="PF00804">
    <property type="entry name" value="Syntaxin"/>
    <property type="match status" value="1"/>
</dbReference>
<dbReference type="CDD" id="cd15848">
    <property type="entry name" value="SNARE_syntaxin1-like"/>
    <property type="match status" value="1"/>
</dbReference>
<evidence type="ECO:0000256" key="5">
    <source>
        <dbReference type="ARBA" id="ARBA00023054"/>
    </source>
</evidence>
<dbReference type="SMART" id="SM00397">
    <property type="entry name" value="t_SNARE"/>
    <property type="match status" value="1"/>
</dbReference>
<dbReference type="SUPFAM" id="SSF47661">
    <property type="entry name" value="t-snare proteins"/>
    <property type="match status" value="1"/>
</dbReference>
<keyword evidence="5 6" id="KW-0175">Coiled coil</keyword>
<feature type="coiled-coil region" evidence="6">
    <location>
        <begin position="51"/>
        <end position="78"/>
    </location>
</feature>
<dbReference type="Proteomes" id="UP000596660">
    <property type="component" value="Unplaced"/>
</dbReference>
<dbReference type="InterPro" id="IPR000727">
    <property type="entry name" value="T_SNARE_dom"/>
</dbReference>
<feature type="domain" description="T-SNARE coiled-coil homology" evidence="8">
    <location>
        <begin position="207"/>
        <end position="269"/>
    </location>
</feature>
<reference evidence="9" key="2">
    <citation type="submission" date="2021-03" db="UniProtKB">
        <authorList>
            <consortium name="EnsemblPlants"/>
        </authorList>
    </citation>
    <scope>IDENTIFICATION</scope>
</reference>
<dbReference type="GO" id="GO:0006887">
    <property type="term" value="P:exocytosis"/>
    <property type="evidence" value="ECO:0007669"/>
    <property type="project" value="TreeGrafter"/>
</dbReference>
<evidence type="ECO:0000256" key="3">
    <source>
        <dbReference type="ARBA" id="ARBA00022927"/>
    </source>
</evidence>
<protein>
    <recommendedName>
        <fullName evidence="8">t-SNARE coiled-coil homology domain-containing protein</fullName>
    </recommendedName>
</protein>
<keyword evidence="3" id="KW-0653">Protein transport</keyword>
<accession>A0A803L6U3</accession>
<comment type="similarity">
    <text evidence="1">Belongs to the syntaxin family.</text>
</comment>
<name>A0A803L6U3_CHEQI</name>
<dbReference type="PANTHER" id="PTHR19957:SF123">
    <property type="entry name" value="SYNTAXIN-112"/>
    <property type="match status" value="1"/>
</dbReference>
<keyword evidence="7" id="KW-0812">Transmembrane</keyword>
<dbReference type="GO" id="GO:0000149">
    <property type="term" value="F:SNARE binding"/>
    <property type="evidence" value="ECO:0007669"/>
    <property type="project" value="TreeGrafter"/>
</dbReference>
<dbReference type="FunFam" id="1.20.5.110:FF:000008">
    <property type="entry name" value="Syntaxin 132"/>
    <property type="match status" value="1"/>
</dbReference>
<evidence type="ECO:0000313" key="10">
    <source>
        <dbReference type="Proteomes" id="UP000596660"/>
    </source>
</evidence>